<keyword evidence="5" id="KW-1185">Reference proteome</keyword>
<keyword evidence="3" id="KW-0472">Membrane</keyword>
<dbReference type="Proteomes" id="UP000637769">
    <property type="component" value="Unassembled WGS sequence"/>
</dbReference>
<feature type="transmembrane region" description="Helical" evidence="3">
    <location>
        <begin position="142"/>
        <end position="162"/>
    </location>
</feature>
<protein>
    <submittedName>
        <fullName evidence="4">Uncharacterized protein</fullName>
    </submittedName>
</protein>
<keyword evidence="3" id="KW-0812">Transmembrane</keyword>
<evidence type="ECO:0000256" key="1">
    <source>
        <dbReference type="SAM" id="Coils"/>
    </source>
</evidence>
<organism evidence="4 5">
    <name type="scientific">Asaia siamensis</name>
    <dbReference type="NCBI Taxonomy" id="110479"/>
    <lineage>
        <taxon>Bacteria</taxon>
        <taxon>Pseudomonadati</taxon>
        <taxon>Pseudomonadota</taxon>
        <taxon>Alphaproteobacteria</taxon>
        <taxon>Acetobacterales</taxon>
        <taxon>Acetobacteraceae</taxon>
        <taxon>Asaia</taxon>
    </lineage>
</organism>
<dbReference type="RefSeq" id="WP_188426030.1">
    <property type="nucleotide sequence ID" value="NZ_BMCH01000003.1"/>
</dbReference>
<name>A0ABQ1LTP6_9PROT</name>
<evidence type="ECO:0000256" key="2">
    <source>
        <dbReference type="SAM" id="MobiDB-lite"/>
    </source>
</evidence>
<evidence type="ECO:0000313" key="5">
    <source>
        <dbReference type="Proteomes" id="UP000637769"/>
    </source>
</evidence>
<comment type="caution">
    <text evidence="4">The sequence shown here is derived from an EMBL/GenBank/DDBJ whole genome shotgun (WGS) entry which is preliminary data.</text>
</comment>
<evidence type="ECO:0000313" key="4">
    <source>
        <dbReference type="EMBL" id="GGC29261.1"/>
    </source>
</evidence>
<evidence type="ECO:0000256" key="3">
    <source>
        <dbReference type="SAM" id="Phobius"/>
    </source>
</evidence>
<keyword evidence="1" id="KW-0175">Coiled coil</keyword>
<accession>A0ABQ1LTP6</accession>
<dbReference type="EMBL" id="BMCH01000003">
    <property type="protein sequence ID" value="GGC29261.1"/>
    <property type="molecule type" value="Genomic_DNA"/>
</dbReference>
<feature type="region of interest" description="Disordered" evidence="2">
    <location>
        <begin position="59"/>
        <end position="79"/>
    </location>
</feature>
<feature type="coiled-coil region" evidence="1">
    <location>
        <begin position="88"/>
        <end position="129"/>
    </location>
</feature>
<reference evidence="5" key="1">
    <citation type="journal article" date="2019" name="Int. J. Syst. Evol. Microbiol.">
        <title>The Global Catalogue of Microorganisms (GCM) 10K type strain sequencing project: providing services to taxonomists for standard genome sequencing and annotation.</title>
        <authorList>
            <consortium name="The Broad Institute Genomics Platform"/>
            <consortium name="The Broad Institute Genome Sequencing Center for Infectious Disease"/>
            <person name="Wu L."/>
            <person name="Ma J."/>
        </authorList>
    </citation>
    <scope>NUCLEOTIDE SEQUENCE [LARGE SCALE GENOMIC DNA]</scope>
    <source>
        <strain evidence="5">CCM 7132</strain>
    </source>
</reference>
<gene>
    <name evidence="4" type="ORF">GCM10007207_13410</name>
</gene>
<proteinExistence type="predicted"/>
<sequence length="178" mass="19604">MSGSFDPKELKVLSDILALVLEEQEGQSIAALSALRSRAKKSAMTGGALKNLFVAIAPNPPPRAKPRATRTTKTAESGADTLAARQQIVTLTNNLRQMDLELRNSRARLESVRSELFQTQQSRAELQSKLLTKESRKPFARILIWCGFAAGILIGIAGTQFIHSVVDTPRMDRSIYLR</sequence>
<keyword evidence="3" id="KW-1133">Transmembrane helix</keyword>